<gene>
    <name evidence="2" type="ORF">HDA34_001959</name>
</gene>
<evidence type="ECO:0000256" key="1">
    <source>
        <dbReference type="SAM" id="MobiDB-lite"/>
    </source>
</evidence>
<accession>A0ABR6D3H5</accession>
<evidence type="ECO:0000313" key="3">
    <source>
        <dbReference type="Proteomes" id="UP000572670"/>
    </source>
</evidence>
<dbReference type="EMBL" id="JACJIK010000001">
    <property type="protein sequence ID" value="MBA9060252.1"/>
    <property type="molecule type" value="Genomic_DNA"/>
</dbReference>
<comment type="caution">
    <text evidence="2">The sequence shown here is derived from an EMBL/GenBank/DDBJ whole genome shotgun (WGS) entry which is preliminary data.</text>
</comment>
<proteinExistence type="predicted"/>
<dbReference type="Proteomes" id="UP000572670">
    <property type="component" value="Unassembled WGS sequence"/>
</dbReference>
<organism evidence="2 3">
    <name type="scientific">Micrococcus yunnanensis</name>
    <dbReference type="NCBI Taxonomy" id="566027"/>
    <lineage>
        <taxon>Bacteria</taxon>
        <taxon>Bacillati</taxon>
        <taxon>Actinomycetota</taxon>
        <taxon>Actinomycetes</taxon>
        <taxon>Micrococcales</taxon>
        <taxon>Micrococcaceae</taxon>
        <taxon>Micrococcus</taxon>
    </lineage>
</organism>
<sequence length="62" mass="6591">MAENTSPTPDPRTRGEHGTEHAAQAPFAVTRDYAAEVDEIRELGRKLGGEKKTPHPGPAGLA</sequence>
<protein>
    <submittedName>
        <fullName evidence="2">Uncharacterized protein</fullName>
    </submittedName>
</protein>
<keyword evidence="3" id="KW-1185">Reference proteome</keyword>
<feature type="compositionally biased region" description="Basic and acidic residues" evidence="1">
    <location>
        <begin position="11"/>
        <end position="20"/>
    </location>
</feature>
<name>A0ABR6D3H5_9MICC</name>
<feature type="region of interest" description="Disordered" evidence="1">
    <location>
        <begin position="1"/>
        <end position="30"/>
    </location>
</feature>
<evidence type="ECO:0000313" key="2">
    <source>
        <dbReference type="EMBL" id="MBA9060252.1"/>
    </source>
</evidence>
<reference evidence="2 3" key="1">
    <citation type="submission" date="2020-08" db="EMBL/GenBank/DDBJ databases">
        <title>Sequencing the genomes of 1000 actinobacteria strains.</title>
        <authorList>
            <person name="Klenk H.-P."/>
        </authorList>
    </citation>
    <scope>NUCLEOTIDE SEQUENCE [LARGE SCALE GENOMIC DNA]</scope>
    <source>
        <strain evidence="2 3">DSM 21948</strain>
    </source>
</reference>